<reference evidence="3" key="1">
    <citation type="journal article" date="2019" name="Int. J. Syst. Evol. Microbiol.">
        <title>The Global Catalogue of Microorganisms (GCM) 10K type strain sequencing project: providing services to taxonomists for standard genome sequencing and annotation.</title>
        <authorList>
            <consortium name="The Broad Institute Genomics Platform"/>
            <consortium name="The Broad Institute Genome Sequencing Center for Infectious Disease"/>
            <person name="Wu L."/>
            <person name="Ma J."/>
        </authorList>
    </citation>
    <scope>NUCLEOTIDE SEQUENCE [LARGE SCALE GENOMIC DNA]</scope>
    <source>
        <strain evidence="3">CCM 8691</strain>
    </source>
</reference>
<dbReference type="Proteomes" id="UP001595789">
    <property type="component" value="Unassembled WGS sequence"/>
</dbReference>
<dbReference type="EMBL" id="JBHSBW010000011">
    <property type="protein sequence ID" value="MFC4211648.1"/>
    <property type="molecule type" value="Genomic_DNA"/>
</dbReference>
<name>A0ABV8PC08_9SPHI</name>
<keyword evidence="3" id="KW-1185">Reference proteome</keyword>
<protein>
    <submittedName>
        <fullName evidence="2">PorP/SprF family type IX secretion system membrane protein</fullName>
    </submittedName>
</protein>
<evidence type="ECO:0000313" key="3">
    <source>
        <dbReference type="Proteomes" id="UP001595789"/>
    </source>
</evidence>
<proteinExistence type="predicted"/>
<sequence length="341" mass="38002">MIKSRWINLFMLMIALPLLAKSQDHIYSQFYNSPIYLNPALTGQFEGDIRFNALYRNQWTGLSGDFSYMSASADLNLERINSGVGLIFNRSSEGTAYLQKNNIALSYSYIIGGDDFTLSFGLQGGITNQKLNWDRLVFGDQIDVTAGIIPGIISGAERPSVDSRFYFDAAAGGNMVYKNFMVGLGLHHLNRPDESLAGFQAKLPMRISGNLSYKLALIPDQYDRDGTYLIPSIVAYKQQNVMSFSFGTQFKYAGVNAGVWYRNDGLSGGNDAIVLSVIFDIFNRRTNGEKFRIGISHDATTSKINYTNTGGTSEIGLGYEKYWSNSTNYGRANGLRCYDFY</sequence>
<comment type="caution">
    <text evidence="2">The sequence shown here is derived from an EMBL/GenBank/DDBJ whole genome shotgun (WGS) entry which is preliminary data.</text>
</comment>
<feature type="signal peptide" evidence="1">
    <location>
        <begin position="1"/>
        <end position="20"/>
    </location>
</feature>
<dbReference type="RefSeq" id="WP_378984940.1">
    <property type="nucleotide sequence ID" value="NZ_JBHSBW010000011.1"/>
</dbReference>
<organism evidence="2 3">
    <name type="scientific">Pedobacter lithocola</name>
    <dbReference type="NCBI Taxonomy" id="1908239"/>
    <lineage>
        <taxon>Bacteria</taxon>
        <taxon>Pseudomonadati</taxon>
        <taxon>Bacteroidota</taxon>
        <taxon>Sphingobacteriia</taxon>
        <taxon>Sphingobacteriales</taxon>
        <taxon>Sphingobacteriaceae</taxon>
        <taxon>Pedobacter</taxon>
    </lineage>
</organism>
<evidence type="ECO:0000256" key="1">
    <source>
        <dbReference type="SAM" id="SignalP"/>
    </source>
</evidence>
<dbReference type="InterPro" id="IPR019861">
    <property type="entry name" value="PorP/SprF_Bacteroidetes"/>
</dbReference>
<accession>A0ABV8PC08</accession>
<dbReference type="Pfam" id="PF11751">
    <property type="entry name" value="PorP_SprF"/>
    <property type="match status" value="1"/>
</dbReference>
<evidence type="ECO:0000313" key="2">
    <source>
        <dbReference type="EMBL" id="MFC4211648.1"/>
    </source>
</evidence>
<gene>
    <name evidence="2" type="ORF">ACFOWA_10675</name>
</gene>
<feature type="chain" id="PRO_5046163269" evidence="1">
    <location>
        <begin position="21"/>
        <end position="341"/>
    </location>
</feature>
<dbReference type="NCBIfam" id="TIGR03519">
    <property type="entry name" value="T9SS_PorP_fam"/>
    <property type="match status" value="1"/>
</dbReference>
<keyword evidence="1" id="KW-0732">Signal</keyword>